<reference evidence="1 2" key="1">
    <citation type="submission" date="2024-09" db="EMBL/GenBank/DDBJ databases">
        <title>Chromosome-scale assembly of Riccia fluitans.</title>
        <authorList>
            <person name="Paukszto L."/>
            <person name="Sawicki J."/>
            <person name="Karawczyk K."/>
            <person name="Piernik-Szablinska J."/>
            <person name="Szczecinska M."/>
            <person name="Mazdziarz M."/>
        </authorList>
    </citation>
    <scope>NUCLEOTIDE SEQUENCE [LARGE SCALE GENOMIC DNA]</scope>
    <source>
        <strain evidence="1">Rf_01</strain>
        <tissue evidence="1">Aerial parts of the thallus</tissue>
    </source>
</reference>
<sequence length="255" mass="28906">MDMGIIAAIKKRYKYLLIKEIISYHDAPETIKEQLSTAAVRMKCGAAGVAFGKPPHLLDVANLINIAWSEMSAQSLQNCFKKADIISSFYDIHEINFDSNDLYELVDLLQNCSILNETNDLDIQEEVQKCLYDDNDQSNFCKSALIEEIEETMKNALVIDSNPESHDVGDDSDDAITVPVAIDQREVINSSLRDVISLEIHLSELQESAFLTSDQIYQAKSTFFTLRRVFQSGRSVIARENMRNSRQITLFDIMH</sequence>
<dbReference type="Proteomes" id="UP001605036">
    <property type="component" value="Unassembled WGS sequence"/>
</dbReference>
<organism evidence="1 2">
    <name type="scientific">Riccia fluitans</name>
    <dbReference type="NCBI Taxonomy" id="41844"/>
    <lineage>
        <taxon>Eukaryota</taxon>
        <taxon>Viridiplantae</taxon>
        <taxon>Streptophyta</taxon>
        <taxon>Embryophyta</taxon>
        <taxon>Marchantiophyta</taxon>
        <taxon>Marchantiopsida</taxon>
        <taxon>Marchantiidae</taxon>
        <taxon>Marchantiales</taxon>
        <taxon>Ricciaceae</taxon>
        <taxon>Riccia</taxon>
    </lineage>
</organism>
<gene>
    <name evidence="1" type="ORF">R1flu_004279</name>
</gene>
<proteinExistence type="predicted"/>
<evidence type="ECO:0008006" key="3">
    <source>
        <dbReference type="Google" id="ProtNLM"/>
    </source>
</evidence>
<protein>
    <recommendedName>
        <fullName evidence="3">DDE-1 domain-containing protein</fullName>
    </recommendedName>
</protein>
<evidence type="ECO:0000313" key="2">
    <source>
        <dbReference type="Proteomes" id="UP001605036"/>
    </source>
</evidence>
<dbReference type="AlphaFoldDB" id="A0ABD1YQL9"/>
<evidence type="ECO:0000313" key="1">
    <source>
        <dbReference type="EMBL" id="KAL2632800.1"/>
    </source>
</evidence>
<dbReference type="EMBL" id="JBHFFA010000003">
    <property type="protein sequence ID" value="KAL2632800.1"/>
    <property type="molecule type" value="Genomic_DNA"/>
</dbReference>
<accession>A0ABD1YQL9</accession>
<comment type="caution">
    <text evidence="1">The sequence shown here is derived from an EMBL/GenBank/DDBJ whole genome shotgun (WGS) entry which is preliminary data.</text>
</comment>
<name>A0ABD1YQL9_9MARC</name>
<keyword evidence="2" id="KW-1185">Reference proteome</keyword>